<accession>A0ABQ9HUY5</accession>
<evidence type="ECO:0000313" key="1">
    <source>
        <dbReference type="EMBL" id="KAJ8887886.1"/>
    </source>
</evidence>
<sequence>MFTNGSFHVGTLVGGFSLLTPPLRSGAAPFSPPSSALKTSDPSKSLTVTQLLVRKSLSVEACAILYSLGVRHSRMECRKSELGKVYSQRSNDLGLVACHGTAVKDNASLQSCKPRRGVYQPCGSDDLPTTICKETPTVPHLWKHQATPSTELLYLLTRPTSPRSILSLLQPRPTRLFFHPFTVWHTASDNHLPSSTIAAYRLSYSICCRTLPPLTAYLRSYVMAEHCLWDRRQQELRAPRGSTFPHAIVQVRPRRGSTPCPPWCNANSQAPCTQSTTSNILTIVRALGGSYNLHLYGAAMAQWLYRSPPKANQAQSPTGSLQMFASGNRAGRCRWSADFLGDLPFRPTLHSGDAPFPPHFTFIGSQDLSVDSRPNILLLR</sequence>
<protein>
    <submittedName>
        <fullName evidence="1">Uncharacterized protein</fullName>
    </submittedName>
</protein>
<name>A0ABQ9HUY5_9NEOP</name>
<reference evidence="1 2" key="1">
    <citation type="submission" date="2023-02" db="EMBL/GenBank/DDBJ databases">
        <title>LHISI_Scaffold_Assembly.</title>
        <authorList>
            <person name="Stuart O.P."/>
            <person name="Cleave R."/>
            <person name="Magrath M.J.L."/>
            <person name="Mikheyev A.S."/>
        </authorList>
    </citation>
    <scope>NUCLEOTIDE SEQUENCE [LARGE SCALE GENOMIC DNA]</scope>
    <source>
        <strain evidence="1">Daus_M_001</strain>
        <tissue evidence="1">Leg muscle</tissue>
    </source>
</reference>
<gene>
    <name evidence="1" type="ORF">PR048_007370</name>
</gene>
<keyword evidence="2" id="KW-1185">Reference proteome</keyword>
<dbReference type="EMBL" id="JARBHB010000003">
    <property type="protein sequence ID" value="KAJ8887886.1"/>
    <property type="molecule type" value="Genomic_DNA"/>
</dbReference>
<proteinExistence type="predicted"/>
<dbReference type="Proteomes" id="UP001159363">
    <property type="component" value="Chromosome 3"/>
</dbReference>
<evidence type="ECO:0000313" key="2">
    <source>
        <dbReference type="Proteomes" id="UP001159363"/>
    </source>
</evidence>
<organism evidence="1 2">
    <name type="scientific">Dryococelus australis</name>
    <dbReference type="NCBI Taxonomy" id="614101"/>
    <lineage>
        <taxon>Eukaryota</taxon>
        <taxon>Metazoa</taxon>
        <taxon>Ecdysozoa</taxon>
        <taxon>Arthropoda</taxon>
        <taxon>Hexapoda</taxon>
        <taxon>Insecta</taxon>
        <taxon>Pterygota</taxon>
        <taxon>Neoptera</taxon>
        <taxon>Polyneoptera</taxon>
        <taxon>Phasmatodea</taxon>
        <taxon>Verophasmatodea</taxon>
        <taxon>Anareolatae</taxon>
        <taxon>Phasmatidae</taxon>
        <taxon>Eurycanthinae</taxon>
        <taxon>Dryococelus</taxon>
    </lineage>
</organism>
<comment type="caution">
    <text evidence="1">The sequence shown here is derived from an EMBL/GenBank/DDBJ whole genome shotgun (WGS) entry which is preliminary data.</text>
</comment>